<comment type="caution">
    <text evidence="1">The sequence shown here is derived from an EMBL/GenBank/DDBJ whole genome shotgun (WGS) entry which is preliminary data.</text>
</comment>
<sequence>MKTQDLLEGYNVVISATDFEEDNSNPGWQVRLGQGQLREIIKHGRYRGHPATLIVAGEADVNLFDSAADWQKYEKIRQTQNVSLALRAPTVLRAGGTRFNSQAFDYVIHKKLESNISPVREIARPSDEEIAKVTLIYWRTYFVFKDFKPPQLSAPDYFRQRFDKWFGAEGKPETLSPDELRTLSRYRDRIIEKAGQPMMVPSYFFAHFGNTDIRFSSHYYYVLNSPIVERGPIYPPAAWIWNDVLHLVDKFDADTLLFHCLRWLRGFVNAGSNYFAEAWLAECITLNLLERLTASILVDLPHQRSPFKPEMSPSDYMDVKHKLFELMSKIDRTLDHALIDI</sequence>
<gene>
    <name evidence="1" type="ORF">A3I96_01850</name>
</gene>
<name>A0A1F8H1A4_9BACT</name>
<dbReference type="AlphaFoldDB" id="A0A1F8H1A4"/>
<reference evidence="1 2" key="1">
    <citation type="journal article" date="2016" name="Nat. Commun.">
        <title>Thousands of microbial genomes shed light on interconnected biogeochemical processes in an aquifer system.</title>
        <authorList>
            <person name="Anantharaman K."/>
            <person name="Brown C.T."/>
            <person name="Hug L.A."/>
            <person name="Sharon I."/>
            <person name="Castelle C.J."/>
            <person name="Probst A.J."/>
            <person name="Thomas B.C."/>
            <person name="Singh A."/>
            <person name="Wilkins M.J."/>
            <person name="Karaoz U."/>
            <person name="Brodie E.L."/>
            <person name="Williams K.H."/>
            <person name="Hubbard S.S."/>
            <person name="Banfield J.F."/>
        </authorList>
    </citation>
    <scope>NUCLEOTIDE SEQUENCE [LARGE SCALE GENOMIC DNA]</scope>
</reference>
<proteinExistence type="predicted"/>
<accession>A0A1F8H1A4</accession>
<organism evidence="1 2">
    <name type="scientific">Candidatus Yanofskybacteria bacterium RIFCSPLOWO2_02_FULL_44_18</name>
    <dbReference type="NCBI Taxonomy" id="1802705"/>
    <lineage>
        <taxon>Bacteria</taxon>
        <taxon>Candidatus Yanofskyibacteriota</taxon>
    </lineage>
</organism>
<evidence type="ECO:0000313" key="1">
    <source>
        <dbReference type="EMBL" id="OGN31020.1"/>
    </source>
</evidence>
<protein>
    <submittedName>
        <fullName evidence="1">Uncharacterized protein</fullName>
    </submittedName>
</protein>
<dbReference type="EMBL" id="MGKT01000006">
    <property type="protein sequence ID" value="OGN31020.1"/>
    <property type="molecule type" value="Genomic_DNA"/>
</dbReference>
<dbReference type="Proteomes" id="UP000177111">
    <property type="component" value="Unassembled WGS sequence"/>
</dbReference>
<evidence type="ECO:0000313" key="2">
    <source>
        <dbReference type="Proteomes" id="UP000177111"/>
    </source>
</evidence>